<dbReference type="RefSeq" id="WP_343909301.1">
    <property type="nucleotide sequence ID" value="NZ_BAAAJE010000023.1"/>
</dbReference>
<evidence type="ECO:0000256" key="1">
    <source>
        <dbReference type="SAM" id="Phobius"/>
    </source>
</evidence>
<comment type="caution">
    <text evidence="2">The sequence shown here is derived from an EMBL/GenBank/DDBJ whole genome shotgun (WGS) entry which is preliminary data.</text>
</comment>
<reference evidence="2 3" key="1">
    <citation type="journal article" date="2019" name="Int. J. Syst. Evol. Microbiol.">
        <title>The Global Catalogue of Microorganisms (GCM) 10K type strain sequencing project: providing services to taxonomists for standard genome sequencing and annotation.</title>
        <authorList>
            <consortium name="The Broad Institute Genomics Platform"/>
            <consortium name="The Broad Institute Genome Sequencing Center for Infectious Disease"/>
            <person name="Wu L."/>
            <person name="Ma J."/>
        </authorList>
    </citation>
    <scope>NUCLEOTIDE SEQUENCE [LARGE SCALE GENOMIC DNA]</scope>
    <source>
        <strain evidence="2 3">JCM 11813</strain>
    </source>
</reference>
<name>A0ABN1ULW9_9ACTN</name>
<evidence type="ECO:0000313" key="3">
    <source>
        <dbReference type="Proteomes" id="UP001499979"/>
    </source>
</evidence>
<dbReference type="Proteomes" id="UP001499979">
    <property type="component" value="Unassembled WGS sequence"/>
</dbReference>
<sequence length="57" mass="6206">MAVHAYSVSSGHYLDWGVISVSVTNALIIATMIVVFVLALLLPFPHDPDDSSREPRP</sequence>
<keyword evidence="1" id="KW-0472">Membrane</keyword>
<protein>
    <submittedName>
        <fullName evidence="2">Uncharacterized protein</fullName>
    </submittedName>
</protein>
<dbReference type="EMBL" id="BAAAJE010000023">
    <property type="protein sequence ID" value="GAA1157130.1"/>
    <property type="molecule type" value="Genomic_DNA"/>
</dbReference>
<keyword evidence="1" id="KW-1133">Transmembrane helix</keyword>
<gene>
    <name evidence="2" type="ORF">GCM10009606_38890</name>
</gene>
<evidence type="ECO:0000313" key="2">
    <source>
        <dbReference type="EMBL" id="GAA1157130.1"/>
    </source>
</evidence>
<keyword evidence="1" id="KW-0812">Transmembrane</keyword>
<organism evidence="2 3">
    <name type="scientific">Nocardioides aquiterrae</name>
    <dbReference type="NCBI Taxonomy" id="203799"/>
    <lineage>
        <taxon>Bacteria</taxon>
        <taxon>Bacillati</taxon>
        <taxon>Actinomycetota</taxon>
        <taxon>Actinomycetes</taxon>
        <taxon>Propionibacteriales</taxon>
        <taxon>Nocardioidaceae</taxon>
        <taxon>Nocardioides</taxon>
    </lineage>
</organism>
<accession>A0ABN1ULW9</accession>
<proteinExistence type="predicted"/>
<feature type="transmembrane region" description="Helical" evidence="1">
    <location>
        <begin position="16"/>
        <end position="44"/>
    </location>
</feature>
<keyword evidence="3" id="KW-1185">Reference proteome</keyword>